<dbReference type="AlphaFoldDB" id="A0A839IVZ1"/>
<dbReference type="Proteomes" id="UP000565262">
    <property type="component" value="Unassembled WGS sequence"/>
</dbReference>
<evidence type="ECO:0000313" key="3">
    <source>
        <dbReference type="Proteomes" id="UP000565262"/>
    </source>
</evidence>
<name>A0A839IVZ1_9GAMM</name>
<protein>
    <submittedName>
        <fullName evidence="2">PAS domain-containing protein</fullName>
    </submittedName>
</protein>
<feature type="domain" description="PAS" evidence="1">
    <location>
        <begin position="25"/>
        <end position="76"/>
    </location>
</feature>
<dbReference type="CDD" id="cd00130">
    <property type="entry name" value="PAS"/>
    <property type="match status" value="1"/>
</dbReference>
<dbReference type="InterPro" id="IPR035965">
    <property type="entry name" value="PAS-like_dom_sf"/>
</dbReference>
<dbReference type="Gene3D" id="3.30.450.20">
    <property type="entry name" value="PAS domain"/>
    <property type="match status" value="1"/>
</dbReference>
<accession>A0A839IVZ1</accession>
<dbReference type="InterPro" id="IPR013655">
    <property type="entry name" value="PAS_fold_3"/>
</dbReference>
<dbReference type="PROSITE" id="PS50112">
    <property type="entry name" value="PAS"/>
    <property type="match status" value="1"/>
</dbReference>
<keyword evidence="3" id="KW-1185">Reference proteome</keyword>
<dbReference type="EMBL" id="JACJFM010000030">
    <property type="protein sequence ID" value="MBB1488547.1"/>
    <property type="molecule type" value="Genomic_DNA"/>
</dbReference>
<evidence type="ECO:0000313" key="2">
    <source>
        <dbReference type="EMBL" id="MBB1488547.1"/>
    </source>
</evidence>
<reference evidence="2 3" key="1">
    <citation type="submission" date="2020-08" db="EMBL/GenBank/DDBJ databases">
        <title>Oceanospirillum sp. nov. isolated from marine sediment.</title>
        <authorList>
            <person name="Ji X."/>
        </authorList>
    </citation>
    <scope>NUCLEOTIDE SEQUENCE [LARGE SCALE GENOMIC DNA]</scope>
    <source>
        <strain evidence="2 3">D5</strain>
    </source>
</reference>
<dbReference type="InterPro" id="IPR000014">
    <property type="entry name" value="PAS"/>
</dbReference>
<proteinExistence type="predicted"/>
<dbReference type="NCBIfam" id="TIGR00229">
    <property type="entry name" value="sensory_box"/>
    <property type="match status" value="1"/>
</dbReference>
<comment type="caution">
    <text evidence="2">The sequence shown here is derived from an EMBL/GenBank/DDBJ whole genome shotgun (WGS) entry which is preliminary data.</text>
</comment>
<evidence type="ECO:0000259" key="1">
    <source>
        <dbReference type="PROSITE" id="PS50112"/>
    </source>
</evidence>
<organism evidence="2 3">
    <name type="scientific">Oceanospirillum sediminis</name>
    <dbReference type="NCBI Taxonomy" id="2760088"/>
    <lineage>
        <taxon>Bacteria</taxon>
        <taxon>Pseudomonadati</taxon>
        <taxon>Pseudomonadota</taxon>
        <taxon>Gammaproteobacteria</taxon>
        <taxon>Oceanospirillales</taxon>
        <taxon>Oceanospirillaceae</taxon>
        <taxon>Oceanospirillum</taxon>
    </lineage>
</organism>
<dbReference type="RefSeq" id="WP_182810318.1">
    <property type="nucleotide sequence ID" value="NZ_JACJFM010000030.1"/>
</dbReference>
<sequence length="179" mass="20730">MLACDFPHSEEVHLGRDDLIISKTDLKGRITYANRTFMSIAGFSEEELLSQPHNLIRHPDMPKGVFKFLWQELKAGKEFFGFVKNLTRDGQYYWVFANITPDKDVYGNTQGYFSVRRCPGKLAIKHIEPVYQTMREIEARYTGANAARHSLDYLDQLLNNREMTYEELVISLQAGKTDE</sequence>
<dbReference type="Pfam" id="PF08447">
    <property type="entry name" value="PAS_3"/>
    <property type="match status" value="1"/>
</dbReference>
<gene>
    <name evidence="2" type="ORF">H4O21_18235</name>
</gene>
<dbReference type="SUPFAM" id="SSF55785">
    <property type="entry name" value="PYP-like sensor domain (PAS domain)"/>
    <property type="match status" value="1"/>
</dbReference>